<evidence type="ECO:0000256" key="8">
    <source>
        <dbReference type="ARBA" id="ARBA00022573"/>
    </source>
</evidence>
<dbReference type="OrthoDB" id="9794223at2"/>
<sequence length="260" mass="25799">MRSLVTALGMFTLLPVPPTMEVTPEVNGKVIVALPWSGLVCGLIGAAAAALVVVCDAGDLMAAMVGLAAITGVTGAMHLDGVADTADGLASRKPPEEALAIMRHSDIGPMGVATVVLVLLLQATALASESLGGLPLVATLACLPMVGRIAAVHATVEGIPGARAKGFGALFTGITSRTTAALDSLAVLLVTAGAGFLAGGSGLAVGLPLGAVIAWLVAGRWQKHLLRRLGGLTGDTFGSLIEVAQTSFAILAALVCGLLA</sequence>
<comment type="catalytic activity">
    <reaction evidence="18 19">
        <text>alpha-ribazole 5'-phosphate + adenosylcob(III)inamide-GDP = adenosylcob(III)alamin 5'-phosphate + GMP + H(+)</text>
        <dbReference type="Rhea" id="RHEA:23560"/>
        <dbReference type="ChEBI" id="CHEBI:15378"/>
        <dbReference type="ChEBI" id="CHEBI:57918"/>
        <dbReference type="ChEBI" id="CHEBI:58115"/>
        <dbReference type="ChEBI" id="CHEBI:60487"/>
        <dbReference type="ChEBI" id="CHEBI:60493"/>
        <dbReference type="EC" id="2.7.8.26"/>
    </reaction>
</comment>
<keyword evidence="13 19" id="KW-0472">Membrane</keyword>
<feature type="transmembrane region" description="Helical" evidence="19">
    <location>
        <begin position="168"/>
        <end position="190"/>
    </location>
</feature>
<comment type="cofactor">
    <cofactor evidence="1 19">
        <name>Mg(2+)</name>
        <dbReference type="ChEBI" id="CHEBI:18420"/>
    </cofactor>
</comment>
<comment type="subcellular location">
    <subcellularLocation>
        <location evidence="2 19">Cell membrane</location>
        <topology evidence="2 19">Multi-pass membrane protein</topology>
    </subcellularLocation>
</comment>
<keyword evidence="10 19" id="KW-0812">Transmembrane</keyword>
<gene>
    <name evidence="19" type="primary">cobS</name>
    <name evidence="20" type="ORF">FM114_02135</name>
</gene>
<dbReference type="PANTHER" id="PTHR34148">
    <property type="entry name" value="ADENOSYLCOBINAMIDE-GDP RIBAZOLETRANSFERASE"/>
    <property type="match status" value="1"/>
</dbReference>
<dbReference type="GO" id="GO:0009236">
    <property type="term" value="P:cobalamin biosynthetic process"/>
    <property type="evidence" value="ECO:0007669"/>
    <property type="project" value="UniProtKB-UniRule"/>
</dbReference>
<comment type="similarity">
    <text evidence="4 19">Belongs to the CobS family.</text>
</comment>
<dbReference type="EMBL" id="FUKQ01000007">
    <property type="protein sequence ID" value="SJN19710.1"/>
    <property type="molecule type" value="Genomic_DNA"/>
</dbReference>
<evidence type="ECO:0000256" key="13">
    <source>
        <dbReference type="ARBA" id="ARBA00023136"/>
    </source>
</evidence>
<name>A0A1R4IIS2_9ACTN</name>
<dbReference type="UniPathway" id="UPA00148">
    <property type="reaction ID" value="UER00238"/>
</dbReference>
<evidence type="ECO:0000256" key="2">
    <source>
        <dbReference type="ARBA" id="ARBA00004651"/>
    </source>
</evidence>
<evidence type="ECO:0000256" key="9">
    <source>
        <dbReference type="ARBA" id="ARBA00022679"/>
    </source>
</evidence>
<keyword evidence="11 19" id="KW-0460">Magnesium</keyword>
<evidence type="ECO:0000313" key="20">
    <source>
        <dbReference type="EMBL" id="SJN19710.1"/>
    </source>
</evidence>
<keyword evidence="8 19" id="KW-0169">Cobalamin biosynthesis</keyword>
<keyword evidence="9 19" id="KW-0808">Transferase</keyword>
<keyword evidence="12 19" id="KW-1133">Transmembrane helix</keyword>
<dbReference type="RefSeq" id="WP_094763543.1">
    <property type="nucleotide sequence ID" value="NZ_FUKQ01000007.1"/>
</dbReference>
<evidence type="ECO:0000256" key="14">
    <source>
        <dbReference type="ARBA" id="ARBA00025228"/>
    </source>
</evidence>
<dbReference type="GO" id="GO:0005886">
    <property type="term" value="C:plasma membrane"/>
    <property type="evidence" value="ECO:0007669"/>
    <property type="project" value="UniProtKB-SubCell"/>
</dbReference>
<accession>A0A1R4IIS2</accession>
<keyword evidence="21" id="KW-1185">Reference proteome</keyword>
<evidence type="ECO:0000256" key="4">
    <source>
        <dbReference type="ARBA" id="ARBA00010561"/>
    </source>
</evidence>
<proteinExistence type="inferred from homology"/>
<reference evidence="20 21" key="1">
    <citation type="submission" date="2017-02" db="EMBL/GenBank/DDBJ databases">
        <authorList>
            <person name="Peterson S.W."/>
        </authorList>
    </citation>
    <scope>NUCLEOTIDE SEQUENCE [LARGE SCALE GENOMIC DNA]</scope>
    <source>
        <strain evidence="20 21">LSP_Lj1</strain>
    </source>
</reference>
<dbReference type="HAMAP" id="MF_00719">
    <property type="entry name" value="CobS"/>
    <property type="match status" value="1"/>
</dbReference>
<comment type="function">
    <text evidence="14 19">Joins adenosylcobinamide-GDP and alpha-ribazole to generate adenosylcobalamin (Ado-cobalamin). Also synthesizes adenosylcobalamin 5'-phosphate from adenosylcobinamide-GDP and alpha-ribazole 5'-phosphate.</text>
</comment>
<evidence type="ECO:0000256" key="12">
    <source>
        <dbReference type="ARBA" id="ARBA00022989"/>
    </source>
</evidence>
<evidence type="ECO:0000256" key="16">
    <source>
        <dbReference type="ARBA" id="ARBA00032853"/>
    </source>
</evidence>
<feature type="transmembrane region" description="Helical" evidence="19">
    <location>
        <begin position="34"/>
        <end position="54"/>
    </location>
</feature>
<dbReference type="STRING" id="1255658.FM114_02135"/>
<organism evidence="20 21">
    <name type="scientific">Luteococcus japonicus LSP_Lj1</name>
    <dbReference type="NCBI Taxonomy" id="1255658"/>
    <lineage>
        <taxon>Bacteria</taxon>
        <taxon>Bacillati</taxon>
        <taxon>Actinomycetota</taxon>
        <taxon>Actinomycetes</taxon>
        <taxon>Propionibacteriales</taxon>
        <taxon>Propionibacteriaceae</taxon>
        <taxon>Luteococcus</taxon>
    </lineage>
</organism>
<comment type="pathway">
    <text evidence="3 19">Cofactor biosynthesis; adenosylcobalamin biosynthesis; adenosylcobalamin from cob(II)yrinate a,c-diamide: step 7/7.</text>
</comment>
<comment type="catalytic activity">
    <reaction evidence="17 19">
        <text>alpha-ribazole + adenosylcob(III)inamide-GDP = adenosylcob(III)alamin + GMP + H(+)</text>
        <dbReference type="Rhea" id="RHEA:16049"/>
        <dbReference type="ChEBI" id="CHEBI:10329"/>
        <dbReference type="ChEBI" id="CHEBI:15378"/>
        <dbReference type="ChEBI" id="CHEBI:18408"/>
        <dbReference type="ChEBI" id="CHEBI:58115"/>
        <dbReference type="ChEBI" id="CHEBI:60487"/>
        <dbReference type="EC" id="2.7.8.26"/>
    </reaction>
</comment>
<feature type="transmembrane region" description="Helical" evidence="19">
    <location>
        <begin position="107"/>
        <end position="127"/>
    </location>
</feature>
<evidence type="ECO:0000256" key="10">
    <source>
        <dbReference type="ARBA" id="ARBA00022692"/>
    </source>
</evidence>
<dbReference type="PANTHER" id="PTHR34148:SF1">
    <property type="entry name" value="ADENOSYLCOBINAMIDE-GDP RIBAZOLETRANSFERASE"/>
    <property type="match status" value="1"/>
</dbReference>
<evidence type="ECO:0000256" key="3">
    <source>
        <dbReference type="ARBA" id="ARBA00004663"/>
    </source>
</evidence>
<evidence type="ECO:0000256" key="1">
    <source>
        <dbReference type="ARBA" id="ARBA00001946"/>
    </source>
</evidence>
<evidence type="ECO:0000256" key="17">
    <source>
        <dbReference type="ARBA" id="ARBA00048623"/>
    </source>
</evidence>
<evidence type="ECO:0000256" key="15">
    <source>
        <dbReference type="ARBA" id="ARBA00032605"/>
    </source>
</evidence>
<evidence type="ECO:0000256" key="7">
    <source>
        <dbReference type="ARBA" id="ARBA00022475"/>
    </source>
</evidence>
<evidence type="ECO:0000256" key="19">
    <source>
        <dbReference type="HAMAP-Rule" id="MF_00719"/>
    </source>
</evidence>
<dbReference type="GO" id="GO:0008818">
    <property type="term" value="F:cobalamin 5'-phosphate synthase activity"/>
    <property type="evidence" value="ECO:0007669"/>
    <property type="project" value="UniProtKB-UniRule"/>
</dbReference>
<dbReference type="InterPro" id="IPR003805">
    <property type="entry name" value="CobS"/>
</dbReference>
<feature type="transmembrane region" description="Helical" evidence="19">
    <location>
        <begin position="133"/>
        <end position="156"/>
    </location>
</feature>
<evidence type="ECO:0000256" key="11">
    <source>
        <dbReference type="ARBA" id="ARBA00022842"/>
    </source>
</evidence>
<dbReference type="AlphaFoldDB" id="A0A1R4IIS2"/>
<dbReference type="GO" id="GO:0051073">
    <property type="term" value="F:adenosylcobinamide-GDP ribazoletransferase activity"/>
    <property type="evidence" value="ECO:0007669"/>
    <property type="project" value="UniProtKB-UniRule"/>
</dbReference>
<evidence type="ECO:0000256" key="6">
    <source>
        <dbReference type="ARBA" id="ARBA00015850"/>
    </source>
</evidence>
<evidence type="ECO:0000256" key="5">
    <source>
        <dbReference type="ARBA" id="ARBA00013200"/>
    </source>
</evidence>
<feature type="transmembrane region" description="Helical" evidence="19">
    <location>
        <begin position="196"/>
        <end position="218"/>
    </location>
</feature>
<dbReference type="Pfam" id="PF02654">
    <property type="entry name" value="CobS"/>
    <property type="match status" value="1"/>
</dbReference>
<evidence type="ECO:0000256" key="18">
    <source>
        <dbReference type="ARBA" id="ARBA00049504"/>
    </source>
</evidence>
<protein>
    <recommendedName>
        <fullName evidence="6 19">Adenosylcobinamide-GDP ribazoletransferase</fullName>
        <ecNumber evidence="5 19">2.7.8.26</ecNumber>
    </recommendedName>
    <alternativeName>
        <fullName evidence="16 19">Cobalamin synthase</fullName>
    </alternativeName>
    <alternativeName>
        <fullName evidence="15 19">Cobalamin-5'-phosphate synthase</fullName>
    </alternativeName>
</protein>
<dbReference type="EC" id="2.7.8.26" evidence="5 19"/>
<evidence type="ECO:0000313" key="21">
    <source>
        <dbReference type="Proteomes" id="UP000188342"/>
    </source>
</evidence>
<dbReference type="Proteomes" id="UP000188342">
    <property type="component" value="Unassembled WGS sequence"/>
</dbReference>
<keyword evidence="7 19" id="KW-1003">Cell membrane</keyword>